<evidence type="ECO:0000313" key="4">
    <source>
        <dbReference type="Proteomes" id="UP000095645"/>
    </source>
</evidence>
<dbReference type="AlphaFoldDB" id="A0A173XRB4"/>
<name>A0A173XRB4_9FIRM</name>
<dbReference type="EMBL" id="CYZP01000003">
    <property type="protein sequence ID" value="CUN54431.1"/>
    <property type="molecule type" value="Genomic_DNA"/>
</dbReference>
<protein>
    <recommendedName>
        <fullName evidence="2">DUF4435 domain-containing protein</fullName>
    </recommendedName>
</protein>
<sequence>MTEDKDSLLEQMRKGRQTFEAIYLQFSNNRKFYNSYAFCFYEGEDGKYYNSRIRQIFGSNFITYTVGNKKEVLKLLKRIRSDEMYEKVCTMFFVDRDYDFSQKQIDEDLFVTPCYSIENLYVQRECLVNILQSEFGLNEIEGDCQKCLHDYDSRENEFNNNMLDFNALIFLQRKKFDSNTSNNCAFGSIKTSRMVSVGVQSVTRAKRYEETLKGIIEKLNFKQEELEDAKQELTRQKNFSLNFRGKNQLDFFVTFIKNLKELNETGGYFEKKYNNIHINITANRLSELSQYAITPQVLVEFLKNHKNKMLLISRN</sequence>
<evidence type="ECO:0000313" key="3">
    <source>
        <dbReference type="EMBL" id="CUN54431.1"/>
    </source>
</evidence>
<keyword evidence="1" id="KW-0175">Coiled coil</keyword>
<evidence type="ECO:0000256" key="1">
    <source>
        <dbReference type="SAM" id="Coils"/>
    </source>
</evidence>
<evidence type="ECO:0000259" key="2">
    <source>
        <dbReference type="Pfam" id="PF14491"/>
    </source>
</evidence>
<organism evidence="3 4">
    <name type="scientific">Blautia obeum</name>
    <dbReference type="NCBI Taxonomy" id="40520"/>
    <lineage>
        <taxon>Bacteria</taxon>
        <taxon>Bacillati</taxon>
        <taxon>Bacillota</taxon>
        <taxon>Clostridia</taxon>
        <taxon>Lachnospirales</taxon>
        <taxon>Lachnospiraceae</taxon>
        <taxon>Blautia</taxon>
    </lineage>
</organism>
<reference evidence="3 4" key="1">
    <citation type="submission" date="2015-09" db="EMBL/GenBank/DDBJ databases">
        <authorList>
            <consortium name="Pathogen Informatics"/>
        </authorList>
    </citation>
    <scope>NUCLEOTIDE SEQUENCE [LARGE SCALE GENOMIC DNA]</scope>
    <source>
        <strain evidence="3 4">2789STDY5834861</strain>
    </source>
</reference>
<feature type="coiled-coil region" evidence="1">
    <location>
        <begin position="205"/>
        <end position="239"/>
    </location>
</feature>
<accession>A0A173XRB4</accession>
<dbReference type="Pfam" id="PF14491">
    <property type="entry name" value="DUF4435"/>
    <property type="match status" value="1"/>
</dbReference>
<dbReference type="Proteomes" id="UP000095645">
    <property type="component" value="Unassembled WGS sequence"/>
</dbReference>
<dbReference type="InterPro" id="IPR029492">
    <property type="entry name" value="DUF4435"/>
</dbReference>
<proteinExistence type="predicted"/>
<gene>
    <name evidence="3" type="ORF">ERS852476_00416</name>
</gene>
<dbReference type="RefSeq" id="WP_055057362.1">
    <property type="nucleotide sequence ID" value="NZ_CYZP01000003.1"/>
</dbReference>
<feature type="domain" description="DUF4435" evidence="2">
    <location>
        <begin position="38"/>
        <end position="261"/>
    </location>
</feature>